<dbReference type="GO" id="GO:0010468">
    <property type="term" value="P:regulation of gene expression"/>
    <property type="evidence" value="ECO:0007669"/>
    <property type="project" value="TreeGrafter"/>
</dbReference>
<dbReference type="InterPro" id="IPR000999">
    <property type="entry name" value="RNase_III_dom"/>
</dbReference>
<dbReference type="SUPFAM" id="SSF54768">
    <property type="entry name" value="dsRNA-binding domain-like"/>
    <property type="match status" value="1"/>
</dbReference>
<dbReference type="PROSITE" id="PS50137">
    <property type="entry name" value="DS_RBD"/>
    <property type="match status" value="1"/>
</dbReference>
<name>A0A840MYD2_9PROT</name>
<feature type="domain" description="DRBM" evidence="16">
    <location>
        <begin position="104"/>
        <end position="174"/>
    </location>
</feature>
<dbReference type="GO" id="GO:0006364">
    <property type="term" value="P:rRNA processing"/>
    <property type="evidence" value="ECO:0007669"/>
    <property type="project" value="UniProtKB-KW"/>
</dbReference>
<dbReference type="Proteomes" id="UP000575898">
    <property type="component" value="Unassembled WGS sequence"/>
</dbReference>
<dbReference type="InterPro" id="IPR014720">
    <property type="entry name" value="dsRBD_dom"/>
</dbReference>
<dbReference type="NCBIfam" id="TIGR02191">
    <property type="entry name" value="RNaseIII"/>
    <property type="match status" value="1"/>
</dbReference>
<keyword evidence="5" id="KW-0507">mRNA processing</keyword>
<keyword evidence="19" id="KW-1185">Reference proteome</keyword>
<dbReference type="SMART" id="SM00358">
    <property type="entry name" value="DSRM"/>
    <property type="match status" value="1"/>
</dbReference>
<evidence type="ECO:0000313" key="18">
    <source>
        <dbReference type="EMBL" id="MBB5020161.1"/>
    </source>
</evidence>
<proteinExistence type="inferred from homology"/>
<evidence type="ECO:0000256" key="2">
    <source>
        <dbReference type="ARBA" id="ARBA00010183"/>
    </source>
</evidence>
<dbReference type="AlphaFoldDB" id="A0A840MYD2"/>
<comment type="similarity">
    <text evidence="2">Belongs to the ribonuclease III family.</text>
</comment>
<sequence length="180" mass="20304">MARLLFEHFPRLTEGELSRIRASLVRQQALAEIAGQLQLGEYLMLGEGELKSGGFRRPSILADAVEAILGAIMLDRGFDAAFAVIAHLYHPMLSALDPNAVSKDPKTRLQEWLQGRRYQLPMYTLLQVQGEAHDQQFEVECQIPELKLAAKGLGSSRRTAEQDSAQQVYEMIMKQQRRKP</sequence>
<dbReference type="Pfam" id="PF14622">
    <property type="entry name" value="Ribonucleas_3_3"/>
    <property type="match status" value="1"/>
</dbReference>
<dbReference type="EC" id="3.1.26.3" evidence="13"/>
<evidence type="ECO:0000259" key="16">
    <source>
        <dbReference type="PROSITE" id="PS50137"/>
    </source>
</evidence>
<evidence type="ECO:0000256" key="9">
    <source>
        <dbReference type="ARBA" id="ARBA00022759"/>
    </source>
</evidence>
<dbReference type="GO" id="GO:0046872">
    <property type="term" value="F:metal ion binding"/>
    <property type="evidence" value="ECO:0007669"/>
    <property type="project" value="UniProtKB-KW"/>
</dbReference>
<evidence type="ECO:0000256" key="8">
    <source>
        <dbReference type="ARBA" id="ARBA00022723"/>
    </source>
</evidence>
<dbReference type="Gene3D" id="1.10.1520.10">
    <property type="entry name" value="Ribonuclease III domain"/>
    <property type="match status" value="1"/>
</dbReference>
<protein>
    <recommendedName>
        <fullName evidence="13">Ribonuclease III</fullName>
        <ecNumber evidence="13">3.1.26.3</ecNumber>
    </recommendedName>
</protein>
<keyword evidence="11" id="KW-0460">Magnesium</keyword>
<evidence type="ECO:0000313" key="19">
    <source>
        <dbReference type="Proteomes" id="UP000575898"/>
    </source>
</evidence>
<keyword evidence="7" id="KW-0540">Nuclease</keyword>
<dbReference type="SMART" id="SM00535">
    <property type="entry name" value="RIBOc"/>
    <property type="match status" value="1"/>
</dbReference>
<feature type="region of interest" description="Disordered" evidence="15">
    <location>
        <begin position="154"/>
        <end position="180"/>
    </location>
</feature>
<dbReference type="GO" id="GO:0003725">
    <property type="term" value="F:double-stranded RNA binding"/>
    <property type="evidence" value="ECO:0007669"/>
    <property type="project" value="TreeGrafter"/>
</dbReference>
<dbReference type="InterPro" id="IPR011907">
    <property type="entry name" value="RNase_III"/>
</dbReference>
<comment type="caution">
    <text evidence="18">The sequence shown here is derived from an EMBL/GenBank/DDBJ whole genome shotgun (WGS) entry which is preliminary data.</text>
</comment>
<dbReference type="GO" id="GO:0004525">
    <property type="term" value="F:ribonuclease III activity"/>
    <property type="evidence" value="ECO:0007669"/>
    <property type="project" value="UniProtKB-UniRule"/>
</dbReference>
<dbReference type="EMBL" id="JACHHY010000026">
    <property type="protein sequence ID" value="MBB5020161.1"/>
    <property type="molecule type" value="Genomic_DNA"/>
</dbReference>
<gene>
    <name evidence="18" type="ORF">HNQ59_003475</name>
</gene>
<keyword evidence="3" id="KW-0963">Cytoplasm</keyword>
<comment type="catalytic activity">
    <reaction evidence="1">
        <text>Endonucleolytic cleavage to 5'-phosphomonoester.</text>
        <dbReference type="EC" id="3.1.26.3"/>
    </reaction>
</comment>
<keyword evidence="6" id="KW-0819">tRNA processing</keyword>
<evidence type="ECO:0000259" key="17">
    <source>
        <dbReference type="PROSITE" id="PS50142"/>
    </source>
</evidence>
<keyword evidence="10 18" id="KW-0378">Hydrolase</keyword>
<evidence type="ECO:0000256" key="14">
    <source>
        <dbReference type="PROSITE-ProRule" id="PRU00266"/>
    </source>
</evidence>
<evidence type="ECO:0000256" key="1">
    <source>
        <dbReference type="ARBA" id="ARBA00000109"/>
    </source>
</evidence>
<dbReference type="GO" id="GO:0006397">
    <property type="term" value="P:mRNA processing"/>
    <property type="evidence" value="ECO:0007669"/>
    <property type="project" value="UniProtKB-KW"/>
</dbReference>
<evidence type="ECO:0000256" key="12">
    <source>
        <dbReference type="ARBA" id="ARBA00022884"/>
    </source>
</evidence>
<evidence type="ECO:0000256" key="7">
    <source>
        <dbReference type="ARBA" id="ARBA00022722"/>
    </source>
</evidence>
<keyword evidence="9" id="KW-0255">Endonuclease</keyword>
<dbReference type="Gene3D" id="3.30.160.20">
    <property type="match status" value="1"/>
</dbReference>
<dbReference type="SUPFAM" id="SSF69065">
    <property type="entry name" value="RNase III domain-like"/>
    <property type="match status" value="1"/>
</dbReference>
<keyword evidence="8" id="KW-0479">Metal-binding</keyword>
<keyword evidence="12 14" id="KW-0694">RNA-binding</keyword>
<dbReference type="GO" id="GO:0008033">
    <property type="term" value="P:tRNA processing"/>
    <property type="evidence" value="ECO:0007669"/>
    <property type="project" value="UniProtKB-KW"/>
</dbReference>
<dbReference type="Pfam" id="PF00035">
    <property type="entry name" value="dsrm"/>
    <property type="match status" value="1"/>
</dbReference>
<evidence type="ECO:0000256" key="5">
    <source>
        <dbReference type="ARBA" id="ARBA00022664"/>
    </source>
</evidence>
<evidence type="ECO:0000256" key="3">
    <source>
        <dbReference type="ARBA" id="ARBA00022490"/>
    </source>
</evidence>
<reference evidence="18 19" key="1">
    <citation type="submission" date="2020-08" db="EMBL/GenBank/DDBJ databases">
        <title>Genomic Encyclopedia of Type Strains, Phase IV (KMG-IV): sequencing the most valuable type-strain genomes for metagenomic binning, comparative biology and taxonomic classification.</title>
        <authorList>
            <person name="Goeker M."/>
        </authorList>
    </citation>
    <scope>NUCLEOTIDE SEQUENCE [LARGE SCALE GENOMIC DNA]</scope>
    <source>
        <strain evidence="18 19">DSM 27165</strain>
    </source>
</reference>
<evidence type="ECO:0000256" key="11">
    <source>
        <dbReference type="ARBA" id="ARBA00022842"/>
    </source>
</evidence>
<dbReference type="CDD" id="cd00593">
    <property type="entry name" value="RIBOc"/>
    <property type="match status" value="1"/>
</dbReference>
<dbReference type="PROSITE" id="PS50142">
    <property type="entry name" value="RNASE_3_2"/>
    <property type="match status" value="1"/>
</dbReference>
<evidence type="ECO:0000256" key="15">
    <source>
        <dbReference type="SAM" id="MobiDB-lite"/>
    </source>
</evidence>
<evidence type="ECO:0000256" key="10">
    <source>
        <dbReference type="ARBA" id="ARBA00022801"/>
    </source>
</evidence>
<dbReference type="PANTHER" id="PTHR11207:SF0">
    <property type="entry name" value="RIBONUCLEASE 3"/>
    <property type="match status" value="1"/>
</dbReference>
<accession>A0A840MYD2</accession>
<evidence type="ECO:0000256" key="13">
    <source>
        <dbReference type="NCBIfam" id="TIGR02191"/>
    </source>
</evidence>
<feature type="domain" description="RNase III" evidence="17">
    <location>
        <begin position="1"/>
        <end position="77"/>
    </location>
</feature>
<dbReference type="FunFam" id="3.30.160.20:FF:000003">
    <property type="entry name" value="Ribonuclease 3"/>
    <property type="match status" value="1"/>
</dbReference>
<keyword evidence="4" id="KW-0698">rRNA processing</keyword>
<dbReference type="PANTHER" id="PTHR11207">
    <property type="entry name" value="RIBONUCLEASE III"/>
    <property type="match status" value="1"/>
</dbReference>
<dbReference type="CDD" id="cd10845">
    <property type="entry name" value="DSRM_RNAse_III_family"/>
    <property type="match status" value="1"/>
</dbReference>
<evidence type="ECO:0000256" key="4">
    <source>
        <dbReference type="ARBA" id="ARBA00022552"/>
    </source>
</evidence>
<dbReference type="InterPro" id="IPR036389">
    <property type="entry name" value="RNase_III_sf"/>
</dbReference>
<organism evidence="18 19">
    <name type="scientific">Chitinivorax tropicus</name>
    <dbReference type="NCBI Taxonomy" id="714531"/>
    <lineage>
        <taxon>Bacteria</taxon>
        <taxon>Pseudomonadati</taxon>
        <taxon>Pseudomonadota</taxon>
        <taxon>Betaproteobacteria</taxon>
        <taxon>Chitinivorax</taxon>
    </lineage>
</organism>
<evidence type="ECO:0000256" key="6">
    <source>
        <dbReference type="ARBA" id="ARBA00022694"/>
    </source>
</evidence>